<protein>
    <submittedName>
        <fullName evidence="1">Uncharacterized protein</fullName>
    </submittedName>
</protein>
<organism evidence="1 2">
    <name type="scientific">Lepraria neglecta</name>
    <dbReference type="NCBI Taxonomy" id="209136"/>
    <lineage>
        <taxon>Eukaryota</taxon>
        <taxon>Fungi</taxon>
        <taxon>Dikarya</taxon>
        <taxon>Ascomycota</taxon>
        <taxon>Pezizomycotina</taxon>
        <taxon>Lecanoromycetes</taxon>
        <taxon>OSLEUM clade</taxon>
        <taxon>Lecanoromycetidae</taxon>
        <taxon>Lecanorales</taxon>
        <taxon>Lecanorineae</taxon>
        <taxon>Stereocaulaceae</taxon>
        <taxon>Lepraria</taxon>
    </lineage>
</organism>
<evidence type="ECO:0000313" key="2">
    <source>
        <dbReference type="Proteomes" id="UP001276659"/>
    </source>
</evidence>
<comment type="caution">
    <text evidence="1">The sequence shown here is derived from an EMBL/GenBank/DDBJ whole genome shotgun (WGS) entry which is preliminary data.</text>
</comment>
<proteinExistence type="predicted"/>
<dbReference type="Proteomes" id="UP001276659">
    <property type="component" value="Unassembled WGS sequence"/>
</dbReference>
<gene>
    <name evidence="1" type="ORF">OEA41_010226</name>
</gene>
<accession>A0AAD9YW61</accession>
<dbReference type="EMBL" id="JASNWA010000011">
    <property type="protein sequence ID" value="KAK3167101.1"/>
    <property type="molecule type" value="Genomic_DNA"/>
</dbReference>
<dbReference type="AlphaFoldDB" id="A0AAD9YW61"/>
<name>A0AAD9YW61_9LECA</name>
<reference evidence="1" key="1">
    <citation type="submission" date="2022-11" db="EMBL/GenBank/DDBJ databases">
        <title>Chromosomal genome sequence assembly and mating type (MAT) locus characterization of the leprose asexual lichenized fungus Lepraria neglecta (Nyl.) Erichsen.</title>
        <authorList>
            <person name="Allen J.L."/>
            <person name="Pfeffer B."/>
        </authorList>
    </citation>
    <scope>NUCLEOTIDE SEQUENCE</scope>
    <source>
        <strain evidence="1">Allen 5258</strain>
    </source>
</reference>
<evidence type="ECO:0000313" key="1">
    <source>
        <dbReference type="EMBL" id="KAK3167101.1"/>
    </source>
</evidence>
<sequence>MFQTPTAASEDTFNLQHAQPSSIMSSIASVRAPNIASVDTHTMGASLTDYLLMKIHPDIHNEIWSRIIVKGLHERDPSVAHVPSPIEKTDKPFNWQRPTTSILDSNTLQLNVFPGDDYVQHYAAIIATYLSLQGRDPNVVQYTLPSMPYFSPLIHSNLAKMSVVDIVILDYVHGLDRWASEGEWEDDDINQLFSWKKMLSKRGYRIAFLGCRICYWGDIGGNVVRELQRLNHAKCIFYLGKLGTLRPEHIPNQTLATGGQSLISSRSLTVTWSNPLTPYLHHAPSSRVGIHYSMPSVLDETKEWLASAEKEYDLVDPEIGQMAKAAEEGGTGICIL</sequence>
<keyword evidence="2" id="KW-1185">Reference proteome</keyword>